<sequence length="332" mass="35877">MWDFSLGGALGMMVRTSPFILLRMAVYFGITLGYILVTGAGAGVGYGIGGFGDEGVRASTTMWGGFVGFGIFGAVMYWAREYILYIVKAGHIAVLIQLIDGKPMPEGRGQVAHATTVVKERFPQASVLFAIDQLIKGVIKAITGLVRGILTILPIPGVQQLTRILSAFLRVAVGFVDEVILAYAIRTNSTNAWMSAKEALVLYGQNYKVMLKNAAWLAIIVYGLGFLVFLVMLAPAALVVYMMPGTWAAGSVIFALLFAWSVKAALLEPFAIACMMQVYFKTIEGQTPNSEWEAKLEQMSKKFRKLKEKALGAADATPADSDIYACNPGSRA</sequence>
<organism evidence="2 3">
    <name type="scientific">Qingshengfaniella alkalisoli</name>
    <dbReference type="NCBI Taxonomy" id="2599296"/>
    <lineage>
        <taxon>Bacteria</taxon>
        <taxon>Pseudomonadati</taxon>
        <taxon>Pseudomonadota</taxon>
        <taxon>Alphaproteobacteria</taxon>
        <taxon>Rhodobacterales</taxon>
        <taxon>Paracoccaceae</taxon>
        <taxon>Qingshengfaniella</taxon>
    </lineage>
</organism>
<dbReference type="Proteomes" id="UP000318483">
    <property type="component" value="Plasmid unnamed3"/>
</dbReference>
<reference evidence="2 3" key="1">
    <citation type="submission" date="2019-07" db="EMBL/GenBank/DDBJ databases">
        <title>Litoreibacter alkalisoli sp. nov., isolated from saline-alkaline soil.</title>
        <authorList>
            <person name="Wang S."/>
            <person name="Xu L."/>
            <person name="Xing Y.-T."/>
            <person name="Sun J.-Q."/>
        </authorList>
    </citation>
    <scope>NUCLEOTIDE SEQUENCE [LARGE SCALE GENOMIC DNA]</scope>
    <source>
        <strain evidence="2 3">LN3S51</strain>
        <plasmid evidence="2 3">unnamed3</plasmid>
    </source>
</reference>
<geneLocation type="plasmid" evidence="2 3">
    <name>unnamed3</name>
</geneLocation>
<dbReference type="KEGG" id="lit:FPZ52_15750"/>
<feature type="transmembrane region" description="Helical" evidence="1">
    <location>
        <begin position="215"/>
        <end position="241"/>
    </location>
</feature>
<evidence type="ECO:0000256" key="1">
    <source>
        <dbReference type="SAM" id="Phobius"/>
    </source>
</evidence>
<gene>
    <name evidence="2" type="ORF">FPZ52_15750</name>
</gene>
<keyword evidence="3" id="KW-1185">Reference proteome</keyword>
<feature type="transmembrane region" description="Helical" evidence="1">
    <location>
        <begin position="60"/>
        <end position="79"/>
    </location>
</feature>
<dbReference type="RefSeq" id="WP_146366573.1">
    <property type="nucleotide sequence ID" value="NZ_CP042264.1"/>
</dbReference>
<dbReference type="OrthoDB" id="147179at2"/>
<dbReference type="EMBL" id="CP042264">
    <property type="protein sequence ID" value="QDY71157.1"/>
    <property type="molecule type" value="Genomic_DNA"/>
</dbReference>
<protein>
    <submittedName>
        <fullName evidence="2">Uncharacterized protein</fullName>
    </submittedName>
</protein>
<evidence type="ECO:0000313" key="2">
    <source>
        <dbReference type="EMBL" id="QDY71157.1"/>
    </source>
</evidence>
<proteinExistence type="predicted"/>
<feature type="transmembrane region" description="Helical" evidence="1">
    <location>
        <begin position="20"/>
        <end position="48"/>
    </location>
</feature>
<dbReference type="AlphaFoldDB" id="A0A5B8JA30"/>
<evidence type="ECO:0000313" key="3">
    <source>
        <dbReference type="Proteomes" id="UP000318483"/>
    </source>
</evidence>
<accession>A0A5B8JA30</accession>
<keyword evidence="2" id="KW-0614">Plasmid</keyword>
<keyword evidence="1" id="KW-1133">Transmembrane helix</keyword>
<keyword evidence="1" id="KW-0812">Transmembrane</keyword>
<keyword evidence="1" id="KW-0472">Membrane</keyword>
<name>A0A5B8JA30_9RHOB</name>
<feature type="transmembrane region" description="Helical" evidence="1">
    <location>
        <begin position="247"/>
        <end position="266"/>
    </location>
</feature>